<feature type="region of interest" description="Disordered" evidence="4">
    <location>
        <begin position="321"/>
        <end position="343"/>
    </location>
</feature>
<evidence type="ECO:0000313" key="7">
    <source>
        <dbReference type="Proteomes" id="UP000632535"/>
    </source>
</evidence>
<dbReference type="InterPro" id="IPR000843">
    <property type="entry name" value="HTH_LacI"/>
</dbReference>
<feature type="domain" description="HTH lacI-type" evidence="5">
    <location>
        <begin position="9"/>
        <end position="63"/>
    </location>
</feature>
<keyword evidence="3" id="KW-0804">Transcription</keyword>
<sequence length="343" mass="35814">MAGRPHSRPRLIDVAAQAGVSMATASRALASREGVSERVAARVRDVAAELGYVANPHARTLAGGPTSVAGLLVYEIGDPYFSEIASGVVGTAAEHGWSVQISHTERDSRAEAAQIRLMRAHRVGAIIVAGSGYVDPAMEAEVARELDAFQETGGRAVVIGRHHLRCDAVLPDNSAAAASVAEHLLELGHRRLAVVAGPRHLNTVTDRLGGVRSAVAARGLDPDDMPVAYVPFTREGGRAGAAQILEQHPGTTAILALNDAMATGVLSVLRERGVAVPAEVSVTGFDDIQVAQDLAPALTTARLPMSEMGVAAFELALRPPVSRPRRKPTSHGLVVRDSTAPPA</sequence>
<keyword evidence="1" id="KW-0805">Transcription regulation</keyword>
<evidence type="ECO:0000256" key="4">
    <source>
        <dbReference type="SAM" id="MobiDB-lite"/>
    </source>
</evidence>
<evidence type="ECO:0000256" key="3">
    <source>
        <dbReference type="ARBA" id="ARBA00023163"/>
    </source>
</evidence>
<keyword evidence="2" id="KW-0238">DNA-binding</keyword>
<dbReference type="PROSITE" id="PS50932">
    <property type="entry name" value="HTH_LACI_2"/>
    <property type="match status" value="1"/>
</dbReference>
<dbReference type="SUPFAM" id="SSF53822">
    <property type="entry name" value="Periplasmic binding protein-like I"/>
    <property type="match status" value="1"/>
</dbReference>
<evidence type="ECO:0000256" key="2">
    <source>
        <dbReference type="ARBA" id="ARBA00023125"/>
    </source>
</evidence>
<dbReference type="SUPFAM" id="SSF47413">
    <property type="entry name" value="lambda repressor-like DNA-binding domains"/>
    <property type="match status" value="1"/>
</dbReference>
<dbReference type="CDD" id="cd01392">
    <property type="entry name" value="HTH_LacI"/>
    <property type="match status" value="1"/>
</dbReference>
<dbReference type="Pfam" id="PF00356">
    <property type="entry name" value="LacI"/>
    <property type="match status" value="1"/>
</dbReference>
<dbReference type="Gene3D" id="1.10.260.40">
    <property type="entry name" value="lambda repressor-like DNA-binding domains"/>
    <property type="match status" value="1"/>
</dbReference>
<organism evidence="6 7">
    <name type="scientific">Isoptericola cucumis</name>
    <dbReference type="NCBI Taxonomy" id="1776856"/>
    <lineage>
        <taxon>Bacteria</taxon>
        <taxon>Bacillati</taxon>
        <taxon>Actinomycetota</taxon>
        <taxon>Actinomycetes</taxon>
        <taxon>Micrococcales</taxon>
        <taxon>Promicromonosporaceae</taxon>
        <taxon>Isoptericola</taxon>
    </lineage>
</organism>
<evidence type="ECO:0000256" key="1">
    <source>
        <dbReference type="ARBA" id="ARBA00023015"/>
    </source>
</evidence>
<dbReference type="PANTHER" id="PTHR30146:SF109">
    <property type="entry name" value="HTH-TYPE TRANSCRIPTIONAL REGULATOR GALS"/>
    <property type="match status" value="1"/>
</dbReference>
<comment type="caution">
    <text evidence="6">The sequence shown here is derived from an EMBL/GenBank/DDBJ whole genome shotgun (WGS) entry which is preliminary data.</text>
</comment>
<dbReference type="InterPro" id="IPR028082">
    <property type="entry name" value="Peripla_BP_I"/>
</dbReference>
<evidence type="ECO:0000313" key="6">
    <source>
        <dbReference type="EMBL" id="GGI07140.1"/>
    </source>
</evidence>
<protein>
    <submittedName>
        <fullName evidence="6">LacI family transcriptional regulator</fullName>
    </submittedName>
</protein>
<gene>
    <name evidence="6" type="primary">lacI</name>
    <name evidence="6" type="ORF">GCM10007368_14680</name>
</gene>
<dbReference type="RefSeq" id="WP_229737767.1">
    <property type="nucleotide sequence ID" value="NZ_BMDG01000004.1"/>
</dbReference>
<dbReference type="InterPro" id="IPR046335">
    <property type="entry name" value="LacI/GalR-like_sensor"/>
</dbReference>
<keyword evidence="7" id="KW-1185">Reference proteome</keyword>
<dbReference type="Pfam" id="PF13377">
    <property type="entry name" value="Peripla_BP_3"/>
    <property type="match status" value="1"/>
</dbReference>
<dbReference type="SMART" id="SM00354">
    <property type="entry name" value="HTH_LACI"/>
    <property type="match status" value="1"/>
</dbReference>
<name>A0ABQ2B3T1_9MICO</name>
<dbReference type="CDD" id="cd06267">
    <property type="entry name" value="PBP1_LacI_sugar_binding-like"/>
    <property type="match status" value="1"/>
</dbReference>
<reference evidence="7" key="1">
    <citation type="journal article" date="2019" name="Int. J. Syst. Evol. Microbiol.">
        <title>The Global Catalogue of Microorganisms (GCM) 10K type strain sequencing project: providing services to taxonomists for standard genome sequencing and annotation.</title>
        <authorList>
            <consortium name="The Broad Institute Genomics Platform"/>
            <consortium name="The Broad Institute Genome Sequencing Center for Infectious Disease"/>
            <person name="Wu L."/>
            <person name="Ma J."/>
        </authorList>
    </citation>
    <scope>NUCLEOTIDE SEQUENCE [LARGE SCALE GENOMIC DNA]</scope>
    <source>
        <strain evidence="7">CCM 8653</strain>
    </source>
</reference>
<dbReference type="Proteomes" id="UP000632535">
    <property type="component" value="Unassembled WGS sequence"/>
</dbReference>
<evidence type="ECO:0000259" key="5">
    <source>
        <dbReference type="PROSITE" id="PS50932"/>
    </source>
</evidence>
<accession>A0ABQ2B3T1</accession>
<proteinExistence type="predicted"/>
<dbReference type="PANTHER" id="PTHR30146">
    <property type="entry name" value="LACI-RELATED TRANSCRIPTIONAL REPRESSOR"/>
    <property type="match status" value="1"/>
</dbReference>
<dbReference type="EMBL" id="BMDG01000004">
    <property type="protein sequence ID" value="GGI07140.1"/>
    <property type="molecule type" value="Genomic_DNA"/>
</dbReference>
<dbReference type="InterPro" id="IPR010982">
    <property type="entry name" value="Lambda_DNA-bd_dom_sf"/>
</dbReference>
<dbReference type="Gene3D" id="3.40.50.2300">
    <property type="match status" value="2"/>
</dbReference>